<dbReference type="PANTHER" id="PTHR33077:SF117">
    <property type="entry name" value="PROTEIN TIFY 11C"/>
    <property type="match status" value="1"/>
</dbReference>
<dbReference type="Pfam" id="PF09425">
    <property type="entry name" value="Jas_motif"/>
    <property type="match status" value="1"/>
</dbReference>
<dbReference type="PANTHER" id="PTHR33077">
    <property type="entry name" value="PROTEIN TIFY 4A-RELATED-RELATED"/>
    <property type="match status" value="1"/>
</dbReference>
<dbReference type="PROSITE" id="PS51320">
    <property type="entry name" value="TIFY"/>
    <property type="match status" value="1"/>
</dbReference>
<evidence type="ECO:0000256" key="6">
    <source>
        <dbReference type="RuleBase" id="RU369065"/>
    </source>
</evidence>
<feature type="region of interest" description="Disordered" evidence="7">
    <location>
        <begin position="190"/>
        <end position="213"/>
    </location>
</feature>
<reference evidence="9 10" key="1">
    <citation type="journal article" date="2010" name="Nature">
        <title>Genome sequencing and analysis of the model grass Brachypodium distachyon.</title>
        <authorList>
            <consortium name="International Brachypodium Initiative"/>
        </authorList>
    </citation>
    <scope>NUCLEOTIDE SEQUENCE [LARGE SCALE GENOMIC DNA]</scope>
    <source>
        <strain evidence="9 10">Bd21</strain>
    </source>
</reference>
<dbReference type="Proteomes" id="UP000008810">
    <property type="component" value="Chromosome 3"/>
</dbReference>
<protein>
    <recommendedName>
        <fullName evidence="6">Protein TIFY</fullName>
    </recommendedName>
    <alternativeName>
        <fullName evidence="6">Jasmonate ZIM domain-containing protein</fullName>
    </alternativeName>
</protein>
<dbReference type="GO" id="GO:0009611">
    <property type="term" value="P:response to wounding"/>
    <property type="evidence" value="ECO:0000318"/>
    <property type="project" value="GO_Central"/>
</dbReference>
<dbReference type="EMBL" id="CM000882">
    <property type="protein sequence ID" value="KQJ96459.1"/>
    <property type="molecule type" value="Genomic_DNA"/>
</dbReference>
<proteinExistence type="inferred from homology"/>
<dbReference type="AlphaFoldDB" id="A0A0Q3I7K6"/>
<comment type="domain">
    <text evidence="6">The jas domain is required for interaction with COI1.</text>
</comment>
<accession>A0A0Q3I7K6</accession>
<dbReference type="OrthoDB" id="1937734at2759"/>
<dbReference type="InterPro" id="IPR040390">
    <property type="entry name" value="TIFY/JAZ"/>
</dbReference>
<dbReference type="GO" id="GO:0005634">
    <property type="term" value="C:nucleus"/>
    <property type="evidence" value="ECO:0000318"/>
    <property type="project" value="GO_Central"/>
</dbReference>
<feature type="region of interest" description="Disordered" evidence="7">
    <location>
        <begin position="20"/>
        <end position="54"/>
    </location>
</feature>
<evidence type="ECO:0000256" key="5">
    <source>
        <dbReference type="ARBA" id="ARBA00023163"/>
    </source>
</evidence>
<dbReference type="SMART" id="SM00979">
    <property type="entry name" value="TIFY"/>
    <property type="match status" value="1"/>
</dbReference>
<comment type="similarity">
    <text evidence="1 6">Belongs to the TIFY/JAZ family.</text>
</comment>
<organism evidence="9">
    <name type="scientific">Brachypodium distachyon</name>
    <name type="common">Purple false brome</name>
    <name type="synonym">Trachynia distachya</name>
    <dbReference type="NCBI Taxonomy" id="15368"/>
    <lineage>
        <taxon>Eukaryota</taxon>
        <taxon>Viridiplantae</taxon>
        <taxon>Streptophyta</taxon>
        <taxon>Embryophyta</taxon>
        <taxon>Tracheophyta</taxon>
        <taxon>Spermatophyta</taxon>
        <taxon>Magnoliopsida</taxon>
        <taxon>Liliopsida</taxon>
        <taxon>Poales</taxon>
        <taxon>Poaceae</taxon>
        <taxon>BOP clade</taxon>
        <taxon>Pooideae</taxon>
        <taxon>Stipodae</taxon>
        <taxon>Brachypodieae</taxon>
        <taxon>Brachypodium</taxon>
    </lineage>
</organism>
<feature type="domain" description="Tify" evidence="8">
    <location>
        <begin position="89"/>
        <end position="124"/>
    </location>
</feature>
<dbReference type="Gramene" id="KQJ96459">
    <property type="protein sequence ID" value="KQJ96459"/>
    <property type="gene ID" value="BRADI_3g23220v3"/>
</dbReference>
<keyword evidence="3" id="KW-0832">Ubl conjugation</keyword>
<dbReference type="InterPro" id="IPR010399">
    <property type="entry name" value="Tify_dom"/>
</dbReference>
<keyword evidence="5" id="KW-0804">Transcription</keyword>
<evidence type="ECO:0000313" key="9">
    <source>
        <dbReference type="EMBL" id="KQJ96459.1"/>
    </source>
</evidence>
<dbReference type="Pfam" id="PF06200">
    <property type="entry name" value="tify"/>
    <property type="match status" value="1"/>
</dbReference>
<evidence type="ECO:0000256" key="4">
    <source>
        <dbReference type="ARBA" id="ARBA00023015"/>
    </source>
</evidence>
<feature type="region of interest" description="Disordered" evidence="7">
    <location>
        <begin position="125"/>
        <end position="150"/>
    </location>
</feature>
<evidence type="ECO:0000256" key="2">
    <source>
        <dbReference type="ARBA" id="ARBA00022819"/>
    </source>
</evidence>
<evidence type="ECO:0000256" key="3">
    <source>
        <dbReference type="ARBA" id="ARBA00022843"/>
    </source>
</evidence>
<dbReference type="EnsemblPlants" id="KQJ96459">
    <property type="protein sequence ID" value="KQJ96459"/>
    <property type="gene ID" value="BRADI_3g23220v3"/>
</dbReference>
<keyword evidence="6" id="KW-0539">Nucleus</keyword>
<evidence type="ECO:0000259" key="8">
    <source>
        <dbReference type="PROSITE" id="PS51320"/>
    </source>
</evidence>
<dbReference type="GO" id="GO:2000022">
    <property type="term" value="P:regulation of jasmonic acid mediated signaling pathway"/>
    <property type="evidence" value="ECO:0000318"/>
    <property type="project" value="GO_Central"/>
</dbReference>
<sequence length="226" mass="24664">MAGNSNRFAVTCGLMRQYMREQQQQQQAGGGGGAPRSLALSLGLPSPDEPADAPRRTMQFFPAAAAAGGGGGASSSQLLPKECCRAETTQITKAPLTMFYDGRVVVFEDFPADKAMKLMQLAGSVSSSSSSPEAPAADKSPDPEPGALSDLPLARKASLQRFLHKRKHRSRRPIIVLTRSRWRRRRRKIMTTRRRGSRSEHLAASRGKKKGSSDLFRTGRLCLRIL</sequence>
<comment type="function">
    <text evidence="6">Repressor of jasmonate responses.</text>
</comment>
<evidence type="ECO:0000313" key="11">
    <source>
        <dbReference type="Proteomes" id="UP000008810"/>
    </source>
</evidence>
<dbReference type="STRING" id="15368.A0A0Q3I7K6"/>
<comment type="subcellular location">
    <subcellularLocation>
        <location evidence="6">Nucleus</location>
    </subcellularLocation>
</comment>
<keyword evidence="11" id="KW-1185">Reference proteome</keyword>
<reference evidence="10" key="3">
    <citation type="submission" date="2018-08" db="UniProtKB">
        <authorList>
            <consortium name="EnsemblPlants"/>
        </authorList>
    </citation>
    <scope>IDENTIFICATION</scope>
    <source>
        <strain evidence="10">cv. Bd21</strain>
    </source>
</reference>
<keyword evidence="4" id="KW-0805">Transcription regulation</keyword>
<gene>
    <name evidence="10" type="primary">LOC100844894</name>
    <name evidence="9" type="ORF">BRADI_3g23220v3</name>
</gene>
<evidence type="ECO:0000256" key="7">
    <source>
        <dbReference type="SAM" id="MobiDB-lite"/>
    </source>
</evidence>
<evidence type="ECO:0000313" key="10">
    <source>
        <dbReference type="EnsemblPlants" id="KQJ96459"/>
    </source>
</evidence>
<evidence type="ECO:0000256" key="1">
    <source>
        <dbReference type="ARBA" id="ARBA00008614"/>
    </source>
</evidence>
<keyword evidence="2 6" id="KW-1184">Jasmonic acid signaling pathway</keyword>
<name>A0A0Q3I7K6_BRADI</name>
<dbReference type="GO" id="GO:0031347">
    <property type="term" value="P:regulation of defense response"/>
    <property type="evidence" value="ECO:0000318"/>
    <property type="project" value="GO_Central"/>
</dbReference>
<dbReference type="InterPro" id="IPR018467">
    <property type="entry name" value="CCT_CS"/>
</dbReference>
<reference evidence="9" key="2">
    <citation type="submission" date="2017-06" db="EMBL/GenBank/DDBJ databases">
        <title>WGS assembly of Brachypodium distachyon.</title>
        <authorList>
            <consortium name="The International Brachypodium Initiative"/>
            <person name="Lucas S."/>
            <person name="Harmon-Smith M."/>
            <person name="Lail K."/>
            <person name="Tice H."/>
            <person name="Grimwood J."/>
            <person name="Bruce D."/>
            <person name="Barry K."/>
            <person name="Shu S."/>
            <person name="Lindquist E."/>
            <person name="Wang M."/>
            <person name="Pitluck S."/>
            <person name="Vogel J.P."/>
            <person name="Garvin D.F."/>
            <person name="Mockler T.C."/>
            <person name="Schmutz J."/>
            <person name="Rokhsar D."/>
            <person name="Bevan M.W."/>
        </authorList>
    </citation>
    <scope>NUCLEOTIDE SEQUENCE</scope>
    <source>
        <strain evidence="9">Bd21</strain>
    </source>
</reference>
<feature type="compositionally biased region" description="Low complexity" evidence="7">
    <location>
        <begin position="126"/>
        <end position="138"/>
    </location>
</feature>
<feature type="compositionally biased region" description="Low complexity" evidence="7">
    <location>
        <begin position="35"/>
        <end position="46"/>
    </location>
</feature>
<dbReference type="ExpressionAtlas" id="A0A0Q3I7K6">
    <property type="expression patterns" value="baseline"/>
</dbReference>